<dbReference type="InterPro" id="IPR027685">
    <property type="entry name" value="Shroom_fam"/>
</dbReference>
<feature type="region of interest" description="Disordered" evidence="9">
    <location>
        <begin position="300"/>
        <end position="321"/>
    </location>
</feature>
<feature type="compositionally biased region" description="Basic and acidic residues" evidence="9">
    <location>
        <begin position="711"/>
        <end position="728"/>
    </location>
</feature>
<evidence type="ECO:0000313" key="12">
    <source>
        <dbReference type="EMBL" id="KAJ8276224.1"/>
    </source>
</evidence>
<evidence type="ECO:0000256" key="2">
    <source>
        <dbReference type="ARBA" id="ARBA00006469"/>
    </source>
</evidence>
<evidence type="ECO:0000313" key="13">
    <source>
        <dbReference type="Proteomes" id="UP001152803"/>
    </source>
</evidence>
<dbReference type="PANTHER" id="PTHR15012">
    <property type="entry name" value="APICAL PROTEIN/SHROOM-RELATED"/>
    <property type="match status" value="1"/>
</dbReference>
<feature type="region of interest" description="Disordered" evidence="9">
    <location>
        <begin position="480"/>
        <end position="547"/>
    </location>
</feature>
<dbReference type="PANTHER" id="PTHR15012:SF37">
    <property type="entry name" value="PROTEIN SHROOM1"/>
    <property type="match status" value="1"/>
</dbReference>
<evidence type="ECO:0000256" key="8">
    <source>
        <dbReference type="SAM" id="Coils"/>
    </source>
</evidence>
<feature type="compositionally biased region" description="Basic and acidic residues" evidence="9">
    <location>
        <begin position="741"/>
        <end position="754"/>
    </location>
</feature>
<feature type="compositionally biased region" description="Basic and acidic residues" evidence="9">
    <location>
        <begin position="643"/>
        <end position="693"/>
    </location>
</feature>
<dbReference type="GO" id="GO:0005874">
    <property type="term" value="C:microtubule"/>
    <property type="evidence" value="ECO:0007669"/>
    <property type="project" value="UniProtKB-KW"/>
</dbReference>
<feature type="compositionally biased region" description="Polar residues" evidence="9">
    <location>
        <begin position="380"/>
        <end position="393"/>
    </location>
</feature>
<sequence length="1510" mass="167453">MDSFNFHFERVSNVDLHPLSCPVNRLSPAKSTSSIDQFTHHHGKGDSAYSSFSGGSSAPDYSSPFIQEEINPHSMQYSDLKYVKAVYNPNDLNAGPKGMERLYRSMEAISQQCDQRNSFIGGRCCNQESPPPPPPPPPTRLDSFITIRNMENSRAYANPEGQVAETPQRWTHAASLDAAYPRPDSIYRRRVSQPNLRDPMSRSEVGQVPEPQRPASAVSRTPTGFIPLEGLKQQAGGSTGQTEMQKQRRHSVQEMQTWSTQHGTQTIINGNIQHKGQFYFVTGMCKPPEPNFKDTLSGVEEGEEEQCSEEQQCKPVVERSHSKVEQLLRNHHRRQDSWGSQGEQMAFSQNQDIRARTQYKELNDGIDPPGSLPVADKGSHSFNALDGQSQNAQGRELGLTSRRHHSSSNHIFYCGPEDHLPQSNPSTKEAGLPPQSLDPVISSKKADQENRGMRQLFDDVAKEKISKETTPLLYHLTGESRGVLANRPKTDNNPNGNWKESRRNSGALQWQSKEGPTHREEGASNSASRTTPTQESQHRMELPTDSYNTLDESFKKYYKEKLKDAQSKVLGETSFKRRDLQLSLPKRIRPNPEKRPTVLPSTFSSQGSSLASESSVPSVPEVPGKDTIKESDKEDWQESILEGSKEKREESGNESGKECGTESSKEGSKECGKDSGKECSKENEKENGKENRRSPNLAQPQVARIGGRKRLTVEQKKMYYSEPEKLHLLGEGPSHTAHRSLGSERESLFSRDDLSEQGLVSSRRKVFETRGRALSASSLSKATLKEIQQKALVAYMERKKGHRSAEPQQPALLTPGQRHSTAGKPSDWGPRPVSGSVGPKKKLLRPLSAGRILDSSSSSVRYSQFVSPQHGAHICQSSLKESAGSAPEKAASAENLLDQPEPPEFFRARSTSTPHAFQTMSNIKDVSPEGALQRASSPKKAEGEVAAAKTRAASVSEVQRVRVVAPRGKSMEELGVPRVSRPPVLSKSSDQLDQLRTRQRSLFPKQDSSPRLSGSDDRALSRTPTPATPPVSGSSPRGRAQSTSSSVAPLSPERVGNSVFYIDRPQMLPPPPHTWESPERESPAPPSPPKGLNESRASSRIKTAPPVHSLLTELSGEDQDGLPDSTQEVSLSPGVTTDPSLWLLETSPAPPWPSPSPADDAGVKDSPNPPPLPPEADSQATVAFVDPAVENSPSTEGDPPGKQQQDEEGVEPEEGPQTGDPDLPASAADEAKPRWEELVEEVVAKDQSLARVLCPVTNRKTAVMLMEQLLSEDTLLMEEHYRRKQEKKNSSAQQAGDRSETKEEEEEKIISPAFRSALLFETVKYKPKFYRIQVKRLLMWHIEQRLQAVEAQREALQEEVRENELQSGAVDALVRESCLPAEHERYALFIGDLERVVSLLLCLSTRLARVQNALSTVDQNTDAEEKKSLDSRHSLLCKQRDDAKDLKDNLDRRERVVSAILSKHLTPEQLQDYRHFVQTKASILIRLKDLEERQRLGQEQLESLTNSIPP</sequence>
<dbReference type="OrthoDB" id="10063560at2759"/>
<evidence type="ECO:0000256" key="7">
    <source>
        <dbReference type="PROSITE-ProRule" id="PRU00637"/>
    </source>
</evidence>
<dbReference type="GO" id="GO:0016324">
    <property type="term" value="C:apical plasma membrane"/>
    <property type="evidence" value="ECO:0007669"/>
    <property type="project" value="TreeGrafter"/>
</dbReference>
<feature type="compositionally biased region" description="Polar residues" evidence="9">
    <location>
        <begin position="1124"/>
        <end position="1139"/>
    </location>
</feature>
<organism evidence="12 13">
    <name type="scientific">Conger conger</name>
    <name type="common">Conger eel</name>
    <name type="synonym">Muraena conger</name>
    <dbReference type="NCBI Taxonomy" id="82655"/>
    <lineage>
        <taxon>Eukaryota</taxon>
        <taxon>Metazoa</taxon>
        <taxon>Chordata</taxon>
        <taxon>Craniata</taxon>
        <taxon>Vertebrata</taxon>
        <taxon>Euteleostomi</taxon>
        <taxon>Actinopterygii</taxon>
        <taxon>Neopterygii</taxon>
        <taxon>Teleostei</taxon>
        <taxon>Anguilliformes</taxon>
        <taxon>Congridae</taxon>
        <taxon>Conger</taxon>
    </lineage>
</organism>
<evidence type="ECO:0000256" key="9">
    <source>
        <dbReference type="SAM" id="MobiDB-lite"/>
    </source>
</evidence>
<dbReference type="PROSITE" id="PS51307">
    <property type="entry name" value="ASD2"/>
    <property type="match status" value="1"/>
</dbReference>
<comment type="subcellular location">
    <subcellularLocation>
        <location evidence="1">Cytoplasm</location>
        <location evidence="1">Cytoskeleton</location>
    </subcellularLocation>
</comment>
<keyword evidence="13" id="KW-1185">Reference proteome</keyword>
<proteinExistence type="inferred from homology"/>
<evidence type="ECO:0000256" key="1">
    <source>
        <dbReference type="ARBA" id="ARBA00004245"/>
    </source>
</evidence>
<feature type="coiled-coil region" evidence="8">
    <location>
        <begin position="1339"/>
        <end position="1366"/>
    </location>
</feature>
<dbReference type="GO" id="GO:0051015">
    <property type="term" value="F:actin filament binding"/>
    <property type="evidence" value="ECO:0007669"/>
    <property type="project" value="InterPro"/>
</dbReference>
<keyword evidence="4" id="KW-0493">Microtubule</keyword>
<feature type="compositionally biased region" description="Low complexity" evidence="9">
    <location>
        <begin position="46"/>
        <end position="55"/>
    </location>
</feature>
<dbReference type="Proteomes" id="UP001152803">
    <property type="component" value="Unassembled WGS sequence"/>
</dbReference>
<dbReference type="GO" id="GO:0030864">
    <property type="term" value="C:cortical actin cytoskeleton"/>
    <property type="evidence" value="ECO:0007669"/>
    <property type="project" value="TreeGrafter"/>
</dbReference>
<feature type="region of interest" description="Disordered" evidence="9">
    <location>
        <begin position="876"/>
        <end position="1232"/>
    </location>
</feature>
<feature type="domain" description="ASD2" evidence="11">
    <location>
        <begin position="1236"/>
        <end position="1509"/>
    </location>
</feature>
<evidence type="ECO:0000256" key="4">
    <source>
        <dbReference type="ARBA" id="ARBA00022701"/>
    </source>
</evidence>
<feature type="domain" description="ASD1" evidence="10">
    <location>
        <begin position="562"/>
        <end position="730"/>
    </location>
</feature>
<feature type="region of interest" description="Disordered" evidence="9">
    <location>
        <begin position="564"/>
        <end position="755"/>
    </location>
</feature>
<dbReference type="InterPro" id="IPR014799">
    <property type="entry name" value="ASD2_dom"/>
</dbReference>
<feature type="compositionally biased region" description="Polar residues" evidence="9">
    <location>
        <begin position="1031"/>
        <end position="1048"/>
    </location>
</feature>
<feature type="compositionally biased region" description="Polar residues" evidence="9">
    <location>
        <begin position="491"/>
        <end position="514"/>
    </location>
</feature>
<gene>
    <name evidence="12" type="ORF">COCON_G00079760</name>
</gene>
<evidence type="ECO:0008006" key="14">
    <source>
        <dbReference type="Google" id="ProtNLM"/>
    </source>
</evidence>
<keyword evidence="8" id="KW-0175">Coiled coil</keyword>
<dbReference type="GO" id="GO:0007015">
    <property type="term" value="P:actin filament organization"/>
    <property type="evidence" value="ECO:0007669"/>
    <property type="project" value="TreeGrafter"/>
</dbReference>
<feature type="compositionally biased region" description="Basic and acidic residues" evidence="9">
    <location>
        <begin position="444"/>
        <end position="454"/>
    </location>
</feature>
<name>A0A9Q1DPK8_CONCO</name>
<accession>A0A9Q1DPK8</accession>
<comment type="caution">
    <text evidence="12">The sequence shown here is derived from an EMBL/GenBank/DDBJ whole genome shotgun (WGS) entry which is preliminary data.</text>
</comment>
<keyword evidence="3" id="KW-0963">Cytoplasm</keyword>
<feature type="region of interest" description="Disordered" evidence="9">
    <location>
        <begin position="1281"/>
        <end position="1307"/>
    </location>
</feature>
<dbReference type="InterPro" id="IPR014800">
    <property type="entry name" value="ASD1_dom"/>
</dbReference>
<dbReference type="Pfam" id="PF08688">
    <property type="entry name" value="ASD1"/>
    <property type="match status" value="2"/>
</dbReference>
<evidence type="ECO:0000256" key="3">
    <source>
        <dbReference type="ARBA" id="ARBA00022490"/>
    </source>
</evidence>
<evidence type="ECO:0000259" key="10">
    <source>
        <dbReference type="PROSITE" id="PS51306"/>
    </source>
</evidence>
<feature type="compositionally biased region" description="Polar residues" evidence="9">
    <location>
        <begin position="909"/>
        <end position="924"/>
    </location>
</feature>
<feature type="region of interest" description="Disordered" evidence="9">
    <location>
        <begin position="192"/>
        <end position="220"/>
    </location>
</feature>
<protein>
    <recommendedName>
        <fullName evidence="14">Shroom</fullName>
    </recommendedName>
</protein>
<comment type="similarity">
    <text evidence="2">Belongs to the shroom family.</text>
</comment>
<dbReference type="PROSITE" id="PS51306">
    <property type="entry name" value="ASD1"/>
    <property type="match status" value="1"/>
</dbReference>
<keyword evidence="6" id="KW-0206">Cytoskeleton</keyword>
<dbReference type="Gene3D" id="6.10.250.3120">
    <property type="match status" value="1"/>
</dbReference>
<dbReference type="EMBL" id="JAFJMO010000005">
    <property type="protein sequence ID" value="KAJ8276224.1"/>
    <property type="molecule type" value="Genomic_DNA"/>
</dbReference>
<keyword evidence="5 7" id="KW-0009">Actin-binding</keyword>
<feature type="region of interest" description="Disordered" evidence="9">
    <location>
        <begin position="30"/>
        <end position="55"/>
    </location>
</feature>
<dbReference type="GO" id="GO:0043296">
    <property type="term" value="C:apical junction complex"/>
    <property type="evidence" value="ECO:0007669"/>
    <property type="project" value="TreeGrafter"/>
</dbReference>
<feature type="compositionally biased region" description="Low complexity" evidence="9">
    <location>
        <begin position="604"/>
        <end position="622"/>
    </location>
</feature>
<reference evidence="12" key="1">
    <citation type="journal article" date="2023" name="Science">
        <title>Genome structures resolve the early diversification of teleost fishes.</title>
        <authorList>
            <person name="Parey E."/>
            <person name="Louis A."/>
            <person name="Montfort J."/>
            <person name="Bouchez O."/>
            <person name="Roques C."/>
            <person name="Iampietro C."/>
            <person name="Lluch J."/>
            <person name="Castinel A."/>
            <person name="Donnadieu C."/>
            <person name="Desvignes T."/>
            <person name="Floi Bucao C."/>
            <person name="Jouanno E."/>
            <person name="Wen M."/>
            <person name="Mejri S."/>
            <person name="Dirks R."/>
            <person name="Jansen H."/>
            <person name="Henkel C."/>
            <person name="Chen W.J."/>
            <person name="Zahm M."/>
            <person name="Cabau C."/>
            <person name="Klopp C."/>
            <person name="Thompson A.W."/>
            <person name="Robinson-Rechavi M."/>
            <person name="Braasch I."/>
            <person name="Lecointre G."/>
            <person name="Bobe J."/>
            <person name="Postlethwait J.H."/>
            <person name="Berthelot C."/>
            <person name="Roest Crollius H."/>
            <person name="Guiguen Y."/>
        </authorList>
    </citation>
    <scope>NUCLEOTIDE SEQUENCE</scope>
    <source>
        <strain evidence="12">Concon-B</strain>
    </source>
</reference>
<feature type="region of interest" description="Disordered" evidence="9">
    <location>
        <begin position="362"/>
        <end position="454"/>
    </location>
</feature>
<feature type="compositionally biased region" description="Polar residues" evidence="9">
    <location>
        <begin position="523"/>
        <end position="535"/>
    </location>
</feature>
<dbReference type="GO" id="GO:0005912">
    <property type="term" value="C:adherens junction"/>
    <property type="evidence" value="ECO:0007669"/>
    <property type="project" value="TreeGrafter"/>
</dbReference>
<feature type="compositionally biased region" description="Basic and acidic residues" evidence="9">
    <location>
        <begin position="623"/>
        <end position="636"/>
    </location>
</feature>
<dbReference type="Pfam" id="PF08687">
    <property type="entry name" value="ASD2"/>
    <property type="match status" value="1"/>
</dbReference>
<evidence type="ECO:0000256" key="5">
    <source>
        <dbReference type="ARBA" id="ARBA00023203"/>
    </source>
</evidence>
<evidence type="ECO:0000256" key="6">
    <source>
        <dbReference type="ARBA" id="ARBA00023212"/>
    </source>
</evidence>
<evidence type="ECO:0000259" key="11">
    <source>
        <dbReference type="PROSITE" id="PS51307"/>
    </source>
</evidence>
<feature type="region of interest" description="Disordered" evidence="9">
    <location>
        <begin position="796"/>
        <end position="850"/>
    </location>
</feature>